<evidence type="ECO:0000256" key="5">
    <source>
        <dbReference type="ARBA" id="ARBA00023242"/>
    </source>
</evidence>
<keyword evidence="11" id="KW-1185">Reference proteome</keyword>
<dbReference type="InterPro" id="IPR019542">
    <property type="entry name" value="Enhancer_polycomb-like_N"/>
</dbReference>
<dbReference type="GO" id="GO:0005634">
    <property type="term" value="C:nucleus"/>
    <property type="evidence" value="ECO:0007669"/>
    <property type="project" value="UniProtKB-SubCell"/>
</dbReference>
<comment type="similarity">
    <text evidence="2 7">Belongs to the enhancer of polycomb family.</text>
</comment>
<evidence type="ECO:0000313" key="11">
    <source>
        <dbReference type="Proteomes" id="UP000054477"/>
    </source>
</evidence>
<evidence type="ECO:0000313" key="10">
    <source>
        <dbReference type="EMBL" id="KIJ95777.1"/>
    </source>
</evidence>
<evidence type="ECO:0000256" key="8">
    <source>
        <dbReference type="SAM" id="MobiDB-lite"/>
    </source>
</evidence>
<comment type="function">
    <text evidence="6">Component of the NuA4 histone acetyltransferase complex which is involved in transcriptional activation of selected genes principally by acetylation of nucleosomal histone H4 and H2A. The NuA4 complex is also involved in DNA repair. Involved in gene silencing by neighboring heterochromatin, blockage of the silencing spreading along the chromosome, and required for cell cycle progression through G2/M.</text>
</comment>
<dbReference type="PANTHER" id="PTHR14898">
    <property type="entry name" value="ENHANCER OF POLYCOMB"/>
    <property type="match status" value="1"/>
</dbReference>
<feature type="compositionally biased region" description="Low complexity" evidence="8">
    <location>
        <begin position="930"/>
        <end position="947"/>
    </location>
</feature>
<feature type="region of interest" description="Disordered" evidence="8">
    <location>
        <begin position="684"/>
        <end position="729"/>
    </location>
</feature>
<evidence type="ECO:0000259" key="9">
    <source>
        <dbReference type="Pfam" id="PF10513"/>
    </source>
</evidence>
<feature type="domain" description="Enhancer of polycomb-like N-terminal" evidence="9">
    <location>
        <begin position="15"/>
        <end position="210"/>
    </location>
</feature>
<evidence type="ECO:0000256" key="7">
    <source>
        <dbReference type="RuleBase" id="RU361124"/>
    </source>
</evidence>
<keyword evidence="4 7" id="KW-0804">Transcription</keyword>
<evidence type="ECO:0000256" key="4">
    <source>
        <dbReference type="ARBA" id="ARBA00023163"/>
    </source>
</evidence>
<dbReference type="OrthoDB" id="435275at2759"/>
<evidence type="ECO:0000256" key="6">
    <source>
        <dbReference type="ARBA" id="ARBA00025513"/>
    </source>
</evidence>
<feature type="region of interest" description="Disordered" evidence="8">
    <location>
        <begin position="633"/>
        <end position="653"/>
    </location>
</feature>
<evidence type="ECO:0000256" key="1">
    <source>
        <dbReference type="ARBA" id="ARBA00004123"/>
    </source>
</evidence>
<feature type="region of interest" description="Disordered" evidence="8">
    <location>
        <begin position="156"/>
        <end position="184"/>
    </location>
</feature>
<feature type="compositionally biased region" description="Polar residues" evidence="8">
    <location>
        <begin position="965"/>
        <end position="983"/>
    </location>
</feature>
<gene>
    <name evidence="10" type="ORF">K443DRAFT_108271</name>
</gene>
<organism evidence="10 11">
    <name type="scientific">Laccaria amethystina LaAM-08-1</name>
    <dbReference type="NCBI Taxonomy" id="1095629"/>
    <lineage>
        <taxon>Eukaryota</taxon>
        <taxon>Fungi</taxon>
        <taxon>Dikarya</taxon>
        <taxon>Basidiomycota</taxon>
        <taxon>Agaricomycotina</taxon>
        <taxon>Agaricomycetes</taxon>
        <taxon>Agaricomycetidae</taxon>
        <taxon>Agaricales</taxon>
        <taxon>Agaricineae</taxon>
        <taxon>Hydnangiaceae</taxon>
        <taxon>Laccaria</taxon>
    </lineage>
</organism>
<dbReference type="AlphaFoldDB" id="A0A0C9XHZ1"/>
<dbReference type="HOGENOM" id="CLU_011403_0_0_1"/>
<feature type="region of interest" description="Disordered" evidence="8">
    <location>
        <begin position="925"/>
        <end position="983"/>
    </location>
</feature>
<dbReference type="STRING" id="1095629.A0A0C9XHZ1"/>
<name>A0A0C9XHZ1_9AGAR</name>
<dbReference type="GO" id="GO:0035267">
    <property type="term" value="C:NuA4 histone acetyltransferase complex"/>
    <property type="evidence" value="ECO:0007669"/>
    <property type="project" value="InterPro"/>
</dbReference>
<dbReference type="EMBL" id="KN838743">
    <property type="protein sequence ID" value="KIJ95777.1"/>
    <property type="molecule type" value="Genomic_DNA"/>
</dbReference>
<proteinExistence type="inferred from homology"/>
<protein>
    <recommendedName>
        <fullName evidence="7">Enhancer of polycomb-like protein</fullName>
    </recommendedName>
</protein>
<feature type="region of interest" description="Disordered" evidence="8">
    <location>
        <begin position="476"/>
        <end position="495"/>
    </location>
</feature>
<keyword evidence="5 7" id="KW-0539">Nucleus</keyword>
<comment type="subcellular location">
    <subcellularLocation>
        <location evidence="1 7">Nucleus</location>
    </subcellularLocation>
</comment>
<dbReference type="InterPro" id="IPR024943">
    <property type="entry name" value="Enhancer_polycomb"/>
</dbReference>
<accession>A0A0C9XHZ1</accession>
<evidence type="ECO:0000256" key="3">
    <source>
        <dbReference type="ARBA" id="ARBA00023015"/>
    </source>
</evidence>
<dbReference type="Pfam" id="PF10513">
    <property type="entry name" value="EPL1"/>
    <property type="match status" value="1"/>
</dbReference>
<dbReference type="GO" id="GO:0006357">
    <property type="term" value="P:regulation of transcription by RNA polymerase II"/>
    <property type="evidence" value="ECO:0007669"/>
    <property type="project" value="InterPro"/>
</dbReference>
<sequence>MPRNHPPGASTLRNRNRITNKSRLKILFGNIEGDALLIPDDDEEKHRLTNLVAGVDAEDANEHHLQEVLSATQHGPSRPTRGAAASQAPSAFIPTPDSTGIVDNYEELYPSTRWKDPATYVCTSQIVEEAITNGLANGFTYYIDERDKEWLDKNNEEARGEGTSAQGAISASSTRTSARSAKVKGKEPESSLPIVISEDEFELVMGLFEKVTHERTEFLHHSFDVGMAFPAFSDYQDTFASPLPPAIFATYIVPAWIPPPATLLRISRTLYPYWKERRTERGGHRVIPTLNADESDTFNESYICFRRREIKAVRKTRASQATSSDKLARLHAELSYPLEIAKAILTRENRKRECAHQAQAIWEKRLAFVDLKRMFPAFVDKADDELLIDKEKLGKKLDASRVTGLKIGINDLGIPLIRPEISIKPKERLSAMSHQIENTLARQRDIDHQWEDCVDDPYQSPQVPYASRFFKYIPPPNTPSWPSNPASDAETQKPRRAHALRIRYGRGGRLHIDRRNFSARPITHRVRQPSPKNLNDGMDIDDDGAEFEARRLEEQWKFDADDMPSVGPEGSDEQDRVLVDDYELKYQKYRMSLFSDIDHHHHIVTNPSLLIQNAEGRQQMILPFRLGMPPSMRRDAQGATRAYPPGTSPTHPLTMGIPVGTPISMQHHIRKMPPPSSIPQMRISSNGGMRPSVMPVSNLQTNGSPPVISPPHSLPIPSPHQSSPNDANGIARPAISMPHMDLVKPDLTQIGGVALLQSDNVNPALDGATPLPPKSQNQQQIVSTNGFHLTPMTPIAAAALANTAQATGQRSLSLQQVQELKSAFANLPTTDFTTANGRTYLQIPNGNHMGVQMPTGNSMNSKLPAARQFQWSMGTALQRTPSTMNGVDAQALSESSLNAGHAQVPLRSPSMNGPWPMVRNGVQHINGHMPSSPLQASPSPAHSAVSPLQANDPLFHSLPRPPMTPASSALQNQQTVGGTKNGY</sequence>
<feature type="compositionally biased region" description="Low complexity" evidence="8">
    <location>
        <begin position="170"/>
        <end position="180"/>
    </location>
</feature>
<feature type="region of interest" description="Disordered" evidence="8">
    <location>
        <begin position="70"/>
        <end position="97"/>
    </location>
</feature>
<reference evidence="10 11" key="1">
    <citation type="submission" date="2014-04" db="EMBL/GenBank/DDBJ databases">
        <authorList>
            <consortium name="DOE Joint Genome Institute"/>
            <person name="Kuo A."/>
            <person name="Kohler A."/>
            <person name="Nagy L.G."/>
            <person name="Floudas D."/>
            <person name="Copeland A."/>
            <person name="Barry K.W."/>
            <person name="Cichocki N."/>
            <person name="Veneault-Fourrey C."/>
            <person name="LaButti K."/>
            <person name="Lindquist E.A."/>
            <person name="Lipzen A."/>
            <person name="Lundell T."/>
            <person name="Morin E."/>
            <person name="Murat C."/>
            <person name="Sun H."/>
            <person name="Tunlid A."/>
            <person name="Henrissat B."/>
            <person name="Grigoriev I.V."/>
            <person name="Hibbett D.S."/>
            <person name="Martin F."/>
            <person name="Nordberg H.P."/>
            <person name="Cantor M.N."/>
            <person name="Hua S.X."/>
        </authorList>
    </citation>
    <scope>NUCLEOTIDE SEQUENCE [LARGE SCALE GENOMIC DNA]</scope>
    <source>
        <strain evidence="10 11">LaAM-08-1</strain>
    </source>
</reference>
<reference evidence="11" key="2">
    <citation type="submission" date="2015-01" db="EMBL/GenBank/DDBJ databases">
        <title>Evolutionary Origins and Diversification of the Mycorrhizal Mutualists.</title>
        <authorList>
            <consortium name="DOE Joint Genome Institute"/>
            <consortium name="Mycorrhizal Genomics Consortium"/>
            <person name="Kohler A."/>
            <person name="Kuo A."/>
            <person name="Nagy L.G."/>
            <person name="Floudas D."/>
            <person name="Copeland A."/>
            <person name="Barry K.W."/>
            <person name="Cichocki N."/>
            <person name="Veneault-Fourrey C."/>
            <person name="LaButti K."/>
            <person name="Lindquist E.A."/>
            <person name="Lipzen A."/>
            <person name="Lundell T."/>
            <person name="Morin E."/>
            <person name="Murat C."/>
            <person name="Riley R."/>
            <person name="Ohm R."/>
            <person name="Sun H."/>
            <person name="Tunlid A."/>
            <person name="Henrissat B."/>
            <person name="Grigoriev I.V."/>
            <person name="Hibbett D.S."/>
            <person name="Martin F."/>
        </authorList>
    </citation>
    <scope>NUCLEOTIDE SEQUENCE [LARGE SCALE GENOMIC DNA]</scope>
    <source>
        <strain evidence="11">LaAM-08-1</strain>
    </source>
</reference>
<dbReference type="Proteomes" id="UP000054477">
    <property type="component" value="Unassembled WGS sequence"/>
</dbReference>
<feature type="compositionally biased region" description="Pro residues" evidence="8">
    <location>
        <begin position="707"/>
        <end position="718"/>
    </location>
</feature>
<keyword evidence="3 7" id="KW-0805">Transcription regulation</keyword>
<evidence type="ECO:0000256" key="2">
    <source>
        <dbReference type="ARBA" id="ARBA00008035"/>
    </source>
</evidence>